<comment type="caution">
    <text evidence="1">The sequence shown here is derived from an EMBL/GenBank/DDBJ whole genome shotgun (WGS) entry which is preliminary data.</text>
</comment>
<keyword evidence="2" id="KW-1185">Reference proteome</keyword>
<dbReference type="EMBL" id="BPLQ01002404">
    <property type="protein sequence ID" value="GIX92547.1"/>
    <property type="molecule type" value="Genomic_DNA"/>
</dbReference>
<proteinExistence type="predicted"/>
<organism evidence="1 2">
    <name type="scientific">Caerostris darwini</name>
    <dbReference type="NCBI Taxonomy" id="1538125"/>
    <lineage>
        <taxon>Eukaryota</taxon>
        <taxon>Metazoa</taxon>
        <taxon>Ecdysozoa</taxon>
        <taxon>Arthropoda</taxon>
        <taxon>Chelicerata</taxon>
        <taxon>Arachnida</taxon>
        <taxon>Araneae</taxon>
        <taxon>Araneomorphae</taxon>
        <taxon>Entelegynae</taxon>
        <taxon>Araneoidea</taxon>
        <taxon>Araneidae</taxon>
        <taxon>Caerostris</taxon>
    </lineage>
</organism>
<dbReference type="Proteomes" id="UP001054837">
    <property type="component" value="Unassembled WGS sequence"/>
</dbReference>
<evidence type="ECO:0000313" key="1">
    <source>
        <dbReference type="EMBL" id="GIX92547.1"/>
    </source>
</evidence>
<dbReference type="AlphaFoldDB" id="A0AAV4PBL8"/>
<evidence type="ECO:0000313" key="2">
    <source>
        <dbReference type="Proteomes" id="UP001054837"/>
    </source>
</evidence>
<gene>
    <name evidence="1" type="ORF">CDAR_305671</name>
</gene>
<sequence>MWGIRRRECKASRIRINSIRGPHVKLLRTARKDPWTTKNNVCGPHVQRPTTVRIASVGHTKSMREPYEKHLKPHEKHPSVDPLLILRLLCDYVLIHLDAYSGECIDGTISMVQCGSIGCDSESPLQFLPNEKAIHQQIVMNLWQISQRKKSLHKAQNGVKQLERFFRER</sequence>
<reference evidence="1 2" key="1">
    <citation type="submission" date="2021-06" db="EMBL/GenBank/DDBJ databases">
        <title>Caerostris darwini draft genome.</title>
        <authorList>
            <person name="Kono N."/>
            <person name="Arakawa K."/>
        </authorList>
    </citation>
    <scope>NUCLEOTIDE SEQUENCE [LARGE SCALE GENOMIC DNA]</scope>
</reference>
<protein>
    <submittedName>
        <fullName evidence="1">Uncharacterized protein</fullName>
    </submittedName>
</protein>
<name>A0AAV4PBL8_9ARAC</name>
<accession>A0AAV4PBL8</accession>